<dbReference type="SUPFAM" id="SSF52540">
    <property type="entry name" value="P-loop containing nucleoside triphosphate hydrolases"/>
    <property type="match status" value="1"/>
</dbReference>
<dbReference type="AlphaFoldDB" id="A0A8T8WVY6"/>
<protein>
    <recommendedName>
        <fullName evidence="3">P-loop containing nucleoside triphosphate hydrolase protein</fullName>
    </recommendedName>
</protein>
<dbReference type="InterPro" id="IPR053226">
    <property type="entry name" value="Pyrrolopyrazine_biosynth_F"/>
</dbReference>
<name>A0A8T8WVY6_ASPJA</name>
<evidence type="ECO:0000313" key="2">
    <source>
        <dbReference type="Proteomes" id="UP000249497"/>
    </source>
</evidence>
<evidence type="ECO:0000313" key="1">
    <source>
        <dbReference type="EMBL" id="RAH79479.1"/>
    </source>
</evidence>
<dbReference type="InterPro" id="IPR027417">
    <property type="entry name" value="P-loop_NTPase"/>
</dbReference>
<dbReference type="Gene3D" id="3.40.50.300">
    <property type="entry name" value="P-loop containing nucleotide triphosphate hydrolases"/>
    <property type="match status" value="1"/>
</dbReference>
<organism evidence="1 2">
    <name type="scientific">Aspergillus japonicus CBS 114.51</name>
    <dbReference type="NCBI Taxonomy" id="1448312"/>
    <lineage>
        <taxon>Eukaryota</taxon>
        <taxon>Fungi</taxon>
        <taxon>Dikarya</taxon>
        <taxon>Ascomycota</taxon>
        <taxon>Pezizomycotina</taxon>
        <taxon>Eurotiomycetes</taxon>
        <taxon>Eurotiomycetidae</taxon>
        <taxon>Eurotiales</taxon>
        <taxon>Aspergillaceae</taxon>
        <taxon>Aspergillus</taxon>
        <taxon>Aspergillus subgen. Circumdati</taxon>
    </lineage>
</organism>
<dbReference type="EMBL" id="KZ824814">
    <property type="protein sequence ID" value="RAH79479.1"/>
    <property type="molecule type" value="Genomic_DNA"/>
</dbReference>
<dbReference type="RefSeq" id="XP_025525373.1">
    <property type="nucleotide sequence ID" value="XM_025675992.1"/>
</dbReference>
<sequence>MAPSNDAHHLGPPKPAGRVLLITYPRTASNLLVKMISLSDQRNVVSNERGGYFFWDAFMNARDTVCSRRPGEQWDPSETANLRHAFQQNLDHIEATSQAALTQGKVFFAKEHTLWLAEPAAMTQYLATGGRSHQPSTRLGVQVPKSYLKARATTTPSSSNSSNSAAFSPENFTILPDAYLATWRPTFLIRHPALVFPSFYRALQGLEEESFCEPRMIEPFLELHATLRWTRLLYDWYCDRGDARPPPLLLDAQDVIHHPEVVTKYCERIGMDPEKVRLTWHQAERRSGEQEDPRARAEAVMLATLDRSTSLLKDRTPAFVDVGAERVKWDDEFGSRVAQQMGRWVDDAMPDYEYLWRRRLRVD</sequence>
<dbReference type="GeneID" id="37179685"/>
<evidence type="ECO:0008006" key="3">
    <source>
        <dbReference type="Google" id="ProtNLM"/>
    </source>
</evidence>
<dbReference type="PANTHER" id="PTHR48419:SF1">
    <property type="entry name" value="SULFOTRANSFERASE DOMAIN-CONTAINING PROTEIN"/>
    <property type="match status" value="1"/>
</dbReference>
<reference evidence="1 2" key="1">
    <citation type="submission" date="2018-02" db="EMBL/GenBank/DDBJ databases">
        <title>The genomes of Aspergillus section Nigri reveals drivers in fungal speciation.</title>
        <authorList>
            <consortium name="DOE Joint Genome Institute"/>
            <person name="Vesth T.C."/>
            <person name="Nybo J."/>
            <person name="Theobald S."/>
            <person name="Brandl J."/>
            <person name="Frisvad J.C."/>
            <person name="Nielsen K.F."/>
            <person name="Lyhne E.K."/>
            <person name="Kogle M.E."/>
            <person name="Kuo A."/>
            <person name="Riley R."/>
            <person name="Clum A."/>
            <person name="Nolan M."/>
            <person name="Lipzen A."/>
            <person name="Salamov A."/>
            <person name="Henrissat B."/>
            <person name="Wiebenga A."/>
            <person name="De vries R.P."/>
            <person name="Grigoriev I.V."/>
            <person name="Mortensen U.H."/>
            <person name="Andersen M.R."/>
            <person name="Baker S.E."/>
        </authorList>
    </citation>
    <scope>NUCLEOTIDE SEQUENCE [LARGE SCALE GENOMIC DNA]</scope>
    <source>
        <strain evidence="1 2">CBS 114.51</strain>
    </source>
</reference>
<keyword evidence="2" id="KW-1185">Reference proteome</keyword>
<dbReference type="OrthoDB" id="3650366at2759"/>
<proteinExistence type="predicted"/>
<dbReference type="PANTHER" id="PTHR48419">
    <property type="entry name" value="SULFOTRANSFERASE DOMAIN-CONTAINING PROTEIN"/>
    <property type="match status" value="1"/>
</dbReference>
<dbReference type="Proteomes" id="UP000249497">
    <property type="component" value="Unassembled WGS sequence"/>
</dbReference>
<accession>A0A8T8WVY6</accession>
<gene>
    <name evidence="1" type="ORF">BO86DRAFT_436038</name>
</gene>